<dbReference type="Proteomes" id="UP000886005">
    <property type="component" value="Unassembled WGS sequence"/>
</dbReference>
<comment type="subcellular location">
    <subcellularLocation>
        <location evidence="1">Membrane</location>
        <topology evidence="1">Multi-pass membrane protein</topology>
    </subcellularLocation>
</comment>
<dbReference type="InterPro" id="IPR031312">
    <property type="entry name" value="Na/sul_symport_CS"/>
</dbReference>
<dbReference type="PROSITE" id="PS01271">
    <property type="entry name" value="NA_SULFATE"/>
    <property type="match status" value="1"/>
</dbReference>
<evidence type="ECO:0000256" key="6">
    <source>
        <dbReference type="SAM" id="Phobius"/>
    </source>
</evidence>
<dbReference type="GO" id="GO:0015141">
    <property type="term" value="F:succinate transmembrane transporter activity"/>
    <property type="evidence" value="ECO:0007669"/>
    <property type="project" value="UniProtKB-ARBA"/>
</dbReference>
<sequence length="498" mass="53929">MEKGTKQIVGLAGGPVLFVLVMTLAPATNMNPAAVGVLASTLWVAFWWITEAVPIAVSSLLPIILFPLSGGLSIQHTTAAYGHPMIFLFIGGFIIAVAIERWQLHRRIALNVISAMGTSSTKIIFGFMLATALLSMWISNTATALMMMPIGMAVVHQLSTQVGDKKEKPVFGKALMLSIAYAASIGGIATLIGTPTNVIFSAIVRQLYGYDVTFSNWFMFALPLSILLLILSWLYLVRVAFPLKYDSIAGGKENIEAQLRQMGPMSRPEKRVALIFILTALSWIGRSYILSSWIPGINDTIIALTGAVVLFILPSGKNRGERLLRWEDAVRLPWGIILLFGGGLSLAAGFKESGLAEWLGGRIQGLDHIPYFILILIIVGAVNFLTEITSNVATASVILPVLAAFSQAIGVHPFGPMIAATIAASCAFMLPVATPPNAVVFGSGEIEMADMVRAGLRMNLISIVLVSLYVLWVLPLVWNMDMQAFPREFFSTLSRFLF</sequence>
<dbReference type="InterPro" id="IPR001898">
    <property type="entry name" value="SLC13A/DASS"/>
</dbReference>
<keyword evidence="3 6" id="KW-0812">Transmembrane</keyword>
<evidence type="ECO:0000256" key="2">
    <source>
        <dbReference type="ARBA" id="ARBA00022448"/>
    </source>
</evidence>
<feature type="transmembrane region" description="Helical" evidence="6">
    <location>
        <begin position="329"/>
        <end position="348"/>
    </location>
</feature>
<dbReference type="AlphaFoldDB" id="A0A7V1PUP4"/>
<feature type="transmembrane region" description="Helical" evidence="6">
    <location>
        <begin position="144"/>
        <end position="162"/>
    </location>
</feature>
<dbReference type="PANTHER" id="PTHR10283">
    <property type="entry name" value="SOLUTE CARRIER FAMILY 13 MEMBER"/>
    <property type="match status" value="1"/>
</dbReference>
<feature type="transmembrane region" description="Helical" evidence="6">
    <location>
        <begin position="272"/>
        <end position="294"/>
    </location>
</feature>
<dbReference type="Pfam" id="PF00939">
    <property type="entry name" value="Na_sulph_symp"/>
    <property type="match status" value="1"/>
</dbReference>
<feature type="transmembrane region" description="Helical" evidence="6">
    <location>
        <begin position="80"/>
        <end position="99"/>
    </location>
</feature>
<feature type="transmembrane region" description="Helical" evidence="6">
    <location>
        <begin position="214"/>
        <end position="237"/>
    </location>
</feature>
<dbReference type="CDD" id="cd01115">
    <property type="entry name" value="SLC13_permease"/>
    <property type="match status" value="1"/>
</dbReference>
<name>A0A7V1PUP4_CALAY</name>
<organism evidence="7">
    <name type="scientific">Caldithrix abyssi</name>
    <dbReference type="NCBI Taxonomy" id="187145"/>
    <lineage>
        <taxon>Bacteria</taxon>
        <taxon>Pseudomonadati</taxon>
        <taxon>Calditrichota</taxon>
        <taxon>Calditrichia</taxon>
        <taxon>Calditrichales</taxon>
        <taxon>Calditrichaceae</taxon>
        <taxon>Caldithrix</taxon>
    </lineage>
</organism>
<feature type="transmembrane region" description="Helical" evidence="6">
    <location>
        <begin position="368"/>
        <end position="385"/>
    </location>
</feature>
<feature type="transmembrane region" description="Helical" evidence="6">
    <location>
        <begin position="7"/>
        <end position="27"/>
    </location>
</feature>
<keyword evidence="5 6" id="KW-0472">Membrane</keyword>
<dbReference type="PANTHER" id="PTHR10283:SF82">
    <property type="entry name" value="SOLUTE CARRIER FAMILY 13 MEMBER 2"/>
    <property type="match status" value="1"/>
</dbReference>
<keyword evidence="2" id="KW-0813">Transport</keyword>
<feature type="transmembrane region" description="Helical" evidence="6">
    <location>
        <begin position="300"/>
        <end position="317"/>
    </location>
</feature>
<reference evidence="7" key="1">
    <citation type="journal article" date="2020" name="mSystems">
        <title>Genome- and Community-Level Interaction Insights into Carbon Utilization and Element Cycling Functions of Hydrothermarchaeota in Hydrothermal Sediment.</title>
        <authorList>
            <person name="Zhou Z."/>
            <person name="Liu Y."/>
            <person name="Xu W."/>
            <person name="Pan J."/>
            <person name="Luo Z.H."/>
            <person name="Li M."/>
        </authorList>
    </citation>
    <scope>NUCLEOTIDE SEQUENCE [LARGE SCALE GENOMIC DNA]</scope>
    <source>
        <strain evidence="7">HyVt-456</strain>
    </source>
</reference>
<gene>
    <name evidence="7" type="ORF">ENJ10_04000</name>
</gene>
<evidence type="ECO:0000313" key="7">
    <source>
        <dbReference type="EMBL" id="HED09827.1"/>
    </source>
</evidence>
<dbReference type="EMBL" id="DRLD01000107">
    <property type="protein sequence ID" value="HED09827.1"/>
    <property type="molecule type" value="Genomic_DNA"/>
</dbReference>
<feature type="transmembrane region" description="Helical" evidence="6">
    <location>
        <begin position="417"/>
        <end position="439"/>
    </location>
</feature>
<protein>
    <submittedName>
        <fullName evidence="7">DASS family sodium-coupled anion symporter</fullName>
    </submittedName>
</protein>
<accession>A0A7V1PUP4</accession>
<feature type="transmembrane region" description="Helical" evidence="6">
    <location>
        <begin position="392"/>
        <end position="411"/>
    </location>
</feature>
<dbReference type="NCBIfam" id="TIGR00785">
    <property type="entry name" value="dass"/>
    <property type="match status" value="1"/>
</dbReference>
<dbReference type="GO" id="GO:0005886">
    <property type="term" value="C:plasma membrane"/>
    <property type="evidence" value="ECO:0007669"/>
    <property type="project" value="TreeGrafter"/>
</dbReference>
<evidence type="ECO:0000256" key="1">
    <source>
        <dbReference type="ARBA" id="ARBA00004141"/>
    </source>
</evidence>
<proteinExistence type="predicted"/>
<evidence type="ECO:0000256" key="5">
    <source>
        <dbReference type="ARBA" id="ARBA00023136"/>
    </source>
</evidence>
<comment type="caution">
    <text evidence="7">The sequence shown here is derived from an EMBL/GenBank/DDBJ whole genome shotgun (WGS) entry which is preliminary data.</text>
</comment>
<evidence type="ECO:0000256" key="4">
    <source>
        <dbReference type="ARBA" id="ARBA00022989"/>
    </source>
</evidence>
<keyword evidence="4 6" id="KW-1133">Transmembrane helix</keyword>
<feature type="transmembrane region" description="Helical" evidence="6">
    <location>
        <begin position="460"/>
        <end position="478"/>
    </location>
</feature>
<evidence type="ECO:0000256" key="3">
    <source>
        <dbReference type="ARBA" id="ARBA00022692"/>
    </source>
</evidence>
<feature type="transmembrane region" description="Helical" evidence="6">
    <location>
        <begin position="174"/>
        <end position="194"/>
    </location>
</feature>